<evidence type="ECO:0000256" key="4">
    <source>
        <dbReference type="PIRSR" id="PIRSR602678-1"/>
    </source>
</evidence>
<dbReference type="PANTHER" id="PTHR13799">
    <property type="entry name" value="NGG1 INTERACTING FACTOR 3"/>
    <property type="match status" value="1"/>
</dbReference>
<dbReference type="EMBL" id="CP023173">
    <property type="protein sequence ID" value="ASZ09028.1"/>
    <property type="molecule type" value="Genomic_DNA"/>
</dbReference>
<dbReference type="SUPFAM" id="SSF102705">
    <property type="entry name" value="NIF3 (NGG1p interacting factor 3)-like"/>
    <property type="match status" value="1"/>
</dbReference>
<feature type="binding site" evidence="4">
    <location>
        <position position="225"/>
    </location>
    <ligand>
        <name>a divalent metal cation</name>
        <dbReference type="ChEBI" id="CHEBI:60240"/>
        <label>1</label>
    </ligand>
</feature>
<dbReference type="InterPro" id="IPR002678">
    <property type="entry name" value="DUF34/NIF3"/>
</dbReference>
<evidence type="ECO:0000256" key="2">
    <source>
        <dbReference type="ARBA" id="ARBA00022112"/>
    </source>
</evidence>
<gene>
    <name evidence="5" type="ORF">CK556_01485</name>
</gene>
<dbReference type="STRING" id="1336232.GCA_000518825_00209"/>
<name>A0A249SN20_9MOLU</name>
<dbReference type="GO" id="GO:0005737">
    <property type="term" value="C:cytoplasm"/>
    <property type="evidence" value="ECO:0007669"/>
    <property type="project" value="TreeGrafter"/>
</dbReference>
<organism evidence="5 6">
    <name type="scientific">Mesoplasma chauliocola</name>
    <dbReference type="NCBI Taxonomy" id="216427"/>
    <lineage>
        <taxon>Bacteria</taxon>
        <taxon>Bacillati</taxon>
        <taxon>Mycoplasmatota</taxon>
        <taxon>Mollicutes</taxon>
        <taxon>Entomoplasmatales</taxon>
        <taxon>Entomoplasmataceae</taxon>
        <taxon>Mesoplasma</taxon>
    </lineage>
</organism>
<dbReference type="Pfam" id="PF01784">
    <property type="entry name" value="DUF34_NIF3"/>
    <property type="match status" value="1"/>
</dbReference>
<proteinExistence type="inferred from homology"/>
<dbReference type="FunFam" id="3.40.1390.30:FF:000001">
    <property type="entry name" value="GTP cyclohydrolase 1 type 2"/>
    <property type="match status" value="1"/>
</dbReference>
<evidence type="ECO:0000313" key="5">
    <source>
        <dbReference type="EMBL" id="ASZ09028.1"/>
    </source>
</evidence>
<dbReference type="RefSeq" id="WP_027875312.1">
    <property type="nucleotide sequence ID" value="NZ_CP023173.1"/>
</dbReference>
<feature type="binding site" evidence="4">
    <location>
        <position position="108"/>
    </location>
    <ligand>
        <name>a divalent metal cation</name>
        <dbReference type="ChEBI" id="CHEBI:60240"/>
        <label>1</label>
    </ligand>
</feature>
<sequence>MKLNKIVKYLEKKFPTKKAYEWDSVGFQKFNKKIIDFDSEISNVLITMDLNKRAFEKIKNNKIDLIVTRHPFIFNDLKKEKENPFKKELIKFLTKENIYVYSIHTNYDIAGYQVFIEELSKGMDIKKAKFPLLHKEYLDVCLNKEISLEQLITDLKNVFKTKNIQYSLNAEKQMKISNFIINQGSGASSMITKQLSNVVFVTGEAKWSDWIYANDNNISLIVVGHYMENYFIDDIKARLENNFKNLKIEKVDIEEQYNVK</sequence>
<dbReference type="Gene3D" id="3.40.1390.30">
    <property type="entry name" value="NIF3 (NGG1p interacting factor 3)-like"/>
    <property type="match status" value="1"/>
</dbReference>
<comment type="similarity">
    <text evidence="1">Belongs to the GTP cyclohydrolase I type 2/NIF3 family.</text>
</comment>
<evidence type="ECO:0000313" key="6">
    <source>
        <dbReference type="Proteomes" id="UP000232229"/>
    </source>
</evidence>
<protein>
    <recommendedName>
        <fullName evidence="2">GTP cyclohydrolase 1 type 2 homolog</fullName>
    </recommendedName>
</protein>
<dbReference type="PANTHER" id="PTHR13799:SF14">
    <property type="entry name" value="GTP CYCLOHYDROLASE 1 TYPE 2 HOMOLOG"/>
    <property type="match status" value="1"/>
</dbReference>
<feature type="binding site" evidence="4">
    <location>
        <position position="70"/>
    </location>
    <ligand>
        <name>a divalent metal cation</name>
        <dbReference type="ChEBI" id="CHEBI:60240"/>
        <label>1</label>
    </ligand>
</feature>
<evidence type="ECO:0000256" key="1">
    <source>
        <dbReference type="ARBA" id="ARBA00006964"/>
    </source>
</evidence>
<feature type="binding site" evidence="4">
    <location>
        <position position="228"/>
    </location>
    <ligand>
        <name>a divalent metal cation</name>
        <dbReference type="ChEBI" id="CHEBI:60240"/>
        <label>1</label>
    </ligand>
</feature>
<dbReference type="KEGG" id="mchc:CK556_01485"/>
<accession>A0A249SN20</accession>
<dbReference type="AlphaFoldDB" id="A0A249SN20"/>
<evidence type="ECO:0000256" key="3">
    <source>
        <dbReference type="ARBA" id="ARBA00022723"/>
    </source>
</evidence>
<dbReference type="Proteomes" id="UP000232229">
    <property type="component" value="Chromosome"/>
</dbReference>
<dbReference type="InterPro" id="IPR036069">
    <property type="entry name" value="DUF34/NIF3_sf"/>
</dbReference>
<keyword evidence="3 4" id="KW-0479">Metal-binding</keyword>
<reference evidence="5 6" key="1">
    <citation type="submission" date="2017-08" db="EMBL/GenBank/DDBJ databases">
        <title>Complete Genome Sequence of Mesoplasma chauliocola.</title>
        <authorList>
            <person name="Knight T.F.Jr."/>
            <person name="Citino T."/>
        </authorList>
    </citation>
    <scope>NUCLEOTIDE SEQUENCE [LARGE SCALE GENOMIC DNA]</scope>
    <source>
        <strain evidence="5 6">CHPA-2</strain>
    </source>
</reference>
<dbReference type="GO" id="GO:0046872">
    <property type="term" value="F:metal ion binding"/>
    <property type="evidence" value="ECO:0007669"/>
    <property type="project" value="UniProtKB-KW"/>
</dbReference>
<keyword evidence="6" id="KW-1185">Reference proteome</keyword>